<protein>
    <recommendedName>
        <fullName evidence="4">Methyltransferase-domain-containing protein</fullName>
    </recommendedName>
</protein>
<evidence type="ECO:0000256" key="1">
    <source>
        <dbReference type="SAM" id="MobiDB-lite"/>
    </source>
</evidence>
<dbReference type="InterPro" id="IPR029063">
    <property type="entry name" value="SAM-dependent_MTases_sf"/>
</dbReference>
<evidence type="ECO:0008006" key="4">
    <source>
        <dbReference type="Google" id="ProtNLM"/>
    </source>
</evidence>
<feature type="region of interest" description="Disordered" evidence="1">
    <location>
        <begin position="1"/>
        <end position="25"/>
    </location>
</feature>
<evidence type="ECO:0000313" key="2">
    <source>
        <dbReference type="EMBL" id="KAK3197165.1"/>
    </source>
</evidence>
<sequence length="358" mass="39974">MQDRPPANLSDGDTNSESQSPPAEVPTIVNNVITWKTIQWTEGMRSLPVTIPLSRNYKQNGPLIVRIGTEPKSNYDELEKLLLPESRGVVSVWSAPFNLRDETSVSRTVERRFQIGDRVHRILEETGESIARHVWDAGVTLSCQLPHLLDKLGILGKSLKQAQSNVEVEEAQETEHPLRVVELGTGCGMVGITLSHLLPQGKVWLTDLSEASEIVELNLHLSKENHKNKASIGFTELDWEEPLSQKEWPSLDEPDQVVREGNYTDHVDLVIAADCTYNADSSPAFVNTIRQIAAGSPKAVVAIAMKRRHESEAIFFDLMSEARFETVDTIYLPLPGDEKAGEENVEIYIFKYIGEPSK</sequence>
<comment type="caution">
    <text evidence="2">The sequence shown here is derived from an EMBL/GenBank/DDBJ whole genome shotgun (WGS) entry which is preliminary data.</text>
</comment>
<dbReference type="EMBL" id="WVTA01000021">
    <property type="protein sequence ID" value="KAK3197165.1"/>
    <property type="molecule type" value="Genomic_DNA"/>
</dbReference>
<organism evidence="2 3">
    <name type="scientific">Pseudopithomyces chartarum</name>
    <dbReference type="NCBI Taxonomy" id="1892770"/>
    <lineage>
        <taxon>Eukaryota</taxon>
        <taxon>Fungi</taxon>
        <taxon>Dikarya</taxon>
        <taxon>Ascomycota</taxon>
        <taxon>Pezizomycotina</taxon>
        <taxon>Dothideomycetes</taxon>
        <taxon>Pleosporomycetidae</taxon>
        <taxon>Pleosporales</taxon>
        <taxon>Massarineae</taxon>
        <taxon>Didymosphaeriaceae</taxon>
        <taxon>Pseudopithomyces</taxon>
    </lineage>
</organism>
<dbReference type="Proteomes" id="UP001280581">
    <property type="component" value="Unassembled WGS sequence"/>
</dbReference>
<dbReference type="PANTHER" id="PTHR14614:SF132">
    <property type="entry name" value="PROTEIN-LYSINE METHYLTRANSFERASE C42C1.13"/>
    <property type="match status" value="1"/>
</dbReference>
<dbReference type="SUPFAM" id="SSF53335">
    <property type="entry name" value="S-adenosyl-L-methionine-dependent methyltransferases"/>
    <property type="match status" value="1"/>
</dbReference>
<dbReference type="GO" id="GO:0008757">
    <property type="term" value="F:S-adenosylmethionine-dependent methyltransferase activity"/>
    <property type="evidence" value="ECO:0007669"/>
    <property type="project" value="UniProtKB-ARBA"/>
</dbReference>
<dbReference type="InterPro" id="IPR019410">
    <property type="entry name" value="Methyltransf_16"/>
</dbReference>
<dbReference type="AlphaFoldDB" id="A0AAN6LNH7"/>
<evidence type="ECO:0000313" key="3">
    <source>
        <dbReference type="Proteomes" id="UP001280581"/>
    </source>
</evidence>
<accession>A0AAN6LNH7</accession>
<dbReference type="Pfam" id="PF10294">
    <property type="entry name" value="Methyltransf_16"/>
    <property type="match status" value="1"/>
</dbReference>
<dbReference type="PANTHER" id="PTHR14614">
    <property type="entry name" value="HEPATOCELLULAR CARCINOMA-ASSOCIATED ANTIGEN"/>
    <property type="match status" value="1"/>
</dbReference>
<dbReference type="GO" id="GO:0005829">
    <property type="term" value="C:cytosol"/>
    <property type="evidence" value="ECO:0007669"/>
    <property type="project" value="TreeGrafter"/>
</dbReference>
<feature type="compositionally biased region" description="Polar residues" evidence="1">
    <location>
        <begin position="11"/>
        <end position="21"/>
    </location>
</feature>
<name>A0AAN6LNH7_9PLEO</name>
<proteinExistence type="predicted"/>
<dbReference type="Gene3D" id="3.40.50.150">
    <property type="entry name" value="Vaccinia Virus protein VP39"/>
    <property type="match status" value="1"/>
</dbReference>
<reference evidence="2 3" key="1">
    <citation type="submission" date="2021-02" db="EMBL/GenBank/DDBJ databases">
        <title>Genome assembly of Pseudopithomyces chartarum.</title>
        <authorList>
            <person name="Jauregui R."/>
            <person name="Singh J."/>
            <person name="Voisey C."/>
        </authorList>
    </citation>
    <scope>NUCLEOTIDE SEQUENCE [LARGE SCALE GENOMIC DNA]</scope>
    <source>
        <strain evidence="2 3">AGR01</strain>
    </source>
</reference>
<keyword evidence="3" id="KW-1185">Reference proteome</keyword>
<gene>
    <name evidence="2" type="ORF">GRF29_1536g832726</name>
</gene>